<protein>
    <submittedName>
        <fullName evidence="3">Sulfatase-like hydrolase/transferase</fullName>
    </submittedName>
</protein>
<evidence type="ECO:0000313" key="4">
    <source>
        <dbReference type="Proteomes" id="UP000721861"/>
    </source>
</evidence>
<comment type="similarity">
    <text evidence="1">Belongs to the sulfatase family.</text>
</comment>
<dbReference type="RefSeq" id="WP_212231620.1">
    <property type="nucleotide sequence ID" value="NZ_JAGUCN010000037.1"/>
</dbReference>
<dbReference type="Gene3D" id="3.40.720.10">
    <property type="entry name" value="Alkaline Phosphatase, subunit A"/>
    <property type="match status" value="2"/>
</dbReference>
<evidence type="ECO:0000259" key="2">
    <source>
        <dbReference type="Pfam" id="PF00884"/>
    </source>
</evidence>
<comment type="caution">
    <text evidence="3">The sequence shown here is derived from an EMBL/GenBank/DDBJ whole genome shotgun (WGS) entry which is preliminary data.</text>
</comment>
<reference evidence="3 4" key="1">
    <citation type="journal article" date="2014" name="Int. J. Syst. Evol. Microbiol.">
        <title>Carboxylicivirga gen. nov. in the family Marinilabiliaceae with two novel species, Carboxylicivirga mesophila sp. nov. and Carboxylicivirga taeanensis sp. nov., and reclassification of Cytophaga fermentans as Saccharicrinis fermentans gen. nov., comb. nov.</title>
        <authorList>
            <person name="Yang S.H."/>
            <person name="Seo H.S."/>
            <person name="Woo J.H."/>
            <person name="Oh H.M."/>
            <person name="Jang H."/>
            <person name="Lee J.H."/>
            <person name="Kim S.J."/>
            <person name="Kwon K.K."/>
        </authorList>
    </citation>
    <scope>NUCLEOTIDE SEQUENCE [LARGE SCALE GENOMIC DNA]</scope>
    <source>
        <strain evidence="3 4">JCM 18290</strain>
    </source>
</reference>
<dbReference type="PANTHER" id="PTHR42693:SF33">
    <property type="entry name" value="ARYLSULFATASE"/>
    <property type="match status" value="1"/>
</dbReference>
<gene>
    <name evidence="3" type="ORF">KEM09_20790</name>
</gene>
<accession>A0ABS5KIN6</accession>
<dbReference type="EMBL" id="JAGUCN010000037">
    <property type="protein sequence ID" value="MBS2213858.1"/>
    <property type="molecule type" value="Genomic_DNA"/>
</dbReference>
<dbReference type="InterPro" id="IPR000917">
    <property type="entry name" value="Sulfatase_N"/>
</dbReference>
<name>A0ABS5KIN6_9BACT</name>
<dbReference type="SUPFAM" id="SSF53649">
    <property type="entry name" value="Alkaline phosphatase-like"/>
    <property type="match status" value="1"/>
</dbReference>
<dbReference type="InterPro" id="IPR050738">
    <property type="entry name" value="Sulfatase"/>
</dbReference>
<dbReference type="InterPro" id="IPR017850">
    <property type="entry name" value="Alkaline_phosphatase_core_sf"/>
</dbReference>
<feature type="domain" description="Sulfatase N-terminal" evidence="2">
    <location>
        <begin position="30"/>
        <end position="372"/>
    </location>
</feature>
<dbReference type="Proteomes" id="UP000721861">
    <property type="component" value="Unassembled WGS sequence"/>
</dbReference>
<evidence type="ECO:0000313" key="3">
    <source>
        <dbReference type="EMBL" id="MBS2213858.1"/>
    </source>
</evidence>
<dbReference type="Pfam" id="PF00884">
    <property type="entry name" value="Sulfatase"/>
    <property type="match status" value="1"/>
</dbReference>
<sequence>MMRQFTYIILLSIILLGGCLKGVKAQQQQPNIIFFIADDMTRDMFNCFPEGRGKNLTPNLDKLASEGTLMMGQHVSATVCTPSRFNVLSGKYASRANNPKVLNQVKKNGGQRVVEWNTHIMPGEANLASLLQLGGYTTGAVGKNHVYEVHDWKDVPLTADASDAKVMKQQLANYKATQKAYYACGYDFADGLFYENPDFNGPRALAVHNLDWSTEAALRFIDQASEKPFFLYFATTLPHGPLEAERAWNADRTITPIGKLDKAPQVMPHQSTIPERLQQAGKPVNDRKANLLWMDDALGALIQSLKEKGVYDNTIIFFFNDHGQYAKGTVYQGATADPSIIWCSKGFKAGAVNNSLVSNVDFTPTILELAGIDYNQADFDGRSFAPVLNGEELEDRGSMYFEIGYSRGVRKGNFKYLALRYPAWVNQLTAEERETILNEYNRKLKVRGKGPNNTDPAKPFGHVQIVPGGGDAEFPATQRYPHYADADQLYDLKNDPNEQVNLYNHPDYQEVVKTMRKELKKHIESIPGSFGEFKSKK</sequence>
<proteinExistence type="inferred from homology"/>
<organism evidence="3 4">
    <name type="scientific">Carboxylicivirga mesophila</name>
    <dbReference type="NCBI Taxonomy" id="1166478"/>
    <lineage>
        <taxon>Bacteria</taxon>
        <taxon>Pseudomonadati</taxon>
        <taxon>Bacteroidota</taxon>
        <taxon>Bacteroidia</taxon>
        <taxon>Marinilabiliales</taxon>
        <taxon>Marinilabiliaceae</taxon>
        <taxon>Carboxylicivirga</taxon>
    </lineage>
</organism>
<evidence type="ECO:0000256" key="1">
    <source>
        <dbReference type="ARBA" id="ARBA00008779"/>
    </source>
</evidence>
<dbReference type="PROSITE" id="PS51257">
    <property type="entry name" value="PROKAR_LIPOPROTEIN"/>
    <property type="match status" value="1"/>
</dbReference>
<keyword evidence="4" id="KW-1185">Reference proteome</keyword>
<dbReference type="PANTHER" id="PTHR42693">
    <property type="entry name" value="ARYLSULFATASE FAMILY MEMBER"/>
    <property type="match status" value="1"/>
</dbReference>